<organism evidence="1 2">
    <name type="scientific">Pontibacter qinzhouensis</name>
    <dbReference type="NCBI Taxonomy" id="2603253"/>
    <lineage>
        <taxon>Bacteria</taxon>
        <taxon>Pseudomonadati</taxon>
        <taxon>Bacteroidota</taxon>
        <taxon>Cytophagia</taxon>
        <taxon>Cytophagales</taxon>
        <taxon>Hymenobacteraceae</taxon>
        <taxon>Pontibacter</taxon>
    </lineage>
</organism>
<keyword evidence="2" id="KW-1185">Reference proteome</keyword>
<evidence type="ECO:0000313" key="1">
    <source>
        <dbReference type="EMBL" id="TXK52391.1"/>
    </source>
</evidence>
<reference evidence="1 2" key="1">
    <citation type="submission" date="2019-08" db="EMBL/GenBank/DDBJ databases">
        <authorList>
            <person name="Shi S."/>
        </authorList>
    </citation>
    <scope>NUCLEOTIDE SEQUENCE [LARGE SCALE GENOMIC DNA]</scope>
    <source>
        <strain evidence="1 2">GY10130</strain>
    </source>
</reference>
<dbReference type="RefSeq" id="WP_147919963.1">
    <property type="nucleotide sequence ID" value="NZ_VRTY01000003.1"/>
</dbReference>
<dbReference type="Proteomes" id="UP000321926">
    <property type="component" value="Unassembled WGS sequence"/>
</dbReference>
<name>A0A5C8KDU8_9BACT</name>
<accession>A0A5C8KDU8</accession>
<protein>
    <submittedName>
        <fullName evidence="1">Uncharacterized protein</fullName>
    </submittedName>
</protein>
<dbReference type="EMBL" id="VRTY01000003">
    <property type="protein sequence ID" value="TXK52391.1"/>
    <property type="molecule type" value="Genomic_DNA"/>
</dbReference>
<proteinExistence type="predicted"/>
<sequence length="174" mass="19196">MVDKQLLSQVAATVTEKPIVEVTITVKKRSFWDKLFRRPDKRLFEVKPTTVSSMYLMGERSILWDEKLFALLGSDDPANNIANALAVINANLEDVMYACAVVIQNDGKPPKKTLLKWLEDNTDALDLASIIVPLLGSTHMQAFLNSIVLVKGTGEVLKPKTSLKETGEMIAPGV</sequence>
<evidence type="ECO:0000313" key="2">
    <source>
        <dbReference type="Proteomes" id="UP000321926"/>
    </source>
</evidence>
<dbReference type="OrthoDB" id="769727at2"/>
<gene>
    <name evidence="1" type="ORF">FVR03_01355</name>
</gene>
<comment type="caution">
    <text evidence="1">The sequence shown here is derived from an EMBL/GenBank/DDBJ whole genome shotgun (WGS) entry which is preliminary data.</text>
</comment>
<dbReference type="AlphaFoldDB" id="A0A5C8KDU8"/>